<evidence type="ECO:0000313" key="5">
    <source>
        <dbReference type="Proteomes" id="UP001201980"/>
    </source>
</evidence>
<dbReference type="PANTHER" id="PTHR24096:SF149">
    <property type="entry name" value="AMP-BINDING DOMAIN-CONTAINING PROTEIN-RELATED"/>
    <property type="match status" value="1"/>
</dbReference>
<dbReference type="FunFam" id="3.30.300.30:FF:000007">
    <property type="entry name" value="4-coumarate--CoA ligase 2"/>
    <property type="match status" value="1"/>
</dbReference>
<evidence type="ECO:0000256" key="1">
    <source>
        <dbReference type="ARBA" id="ARBA00006432"/>
    </source>
</evidence>
<keyword evidence="2 4" id="KW-0436">Ligase</keyword>
<reference evidence="4" key="1">
    <citation type="submission" date="2022-07" db="EMBL/GenBank/DDBJ databases">
        <title>Draft genome sequence of Zalerion maritima ATCC 34329, a (micro)plastics degrading marine fungus.</title>
        <authorList>
            <person name="Paco A."/>
            <person name="Goncalves M.F.M."/>
            <person name="Rocha-Santos T.A.P."/>
            <person name="Alves A."/>
        </authorList>
    </citation>
    <scope>NUCLEOTIDE SEQUENCE</scope>
    <source>
        <strain evidence="4">ATCC 34329</strain>
    </source>
</reference>
<dbReference type="InterPro" id="IPR042099">
    <property type="entry name" value="ANL_N_sf"/>
</dbReference>
<dbReference type="Gene3D" id="3.40.50.12780">
    <property type="entry name" value="N-terminal domain of ligase-like"/>
    <property type="match status" value="1"/>
</dbReference>
<dbReference type="Proteomes" id="UP001201980">
    <property type="component" value="Unassembled WGS sequence"/>
</dbReference>
<name>A0AAD5RFJ1_9PEZI</name>
<evidence type="ECO:0000313" key="4">
    <source>
        <dbReference type="EMBL" id="KAJ2890903.1"/>
    </source>
</evidence>
<dbReference type="PANTHER" id="PTHR24096">
    <property type="entry name" value="LONG-CHAIN-FATTY-ACID--COA LIGASE"/>
    <property type="match status" value="1"/>
</dbReference>
<dbReference type="AlphaFoldDB" id="A0AAD5RFJ1"/>
<evidence type="ECO:0000256" key="2">
    <source>
        <dbReference type="ARBA" id="ARBA00022598"/>
    </source>
</evidence>
<dbReference type="SUPFAM" id="SSF56801">
    <property type="entry name" value="Acetyl-CoA synthetase-like"/>
    <property type="match status" value="1"/>
</dbReference>
<comment type="caution">
    <text evidence="4">The sequence shown here is derived from an EMBL/GenBank/DDBJ whole genome shotgun (WGS) entry which is preliminary data.</text>
</comment>
<dbReference type="InterPro" id="IPR025110">
    <property type="entry name" value="AMP-bd_C"/>
</dbReference>
<keyword evidence="5" id="KW-1185">Reference proteome</keyword>
<proteinExistence type="inferred from homology"/>
<dbReference type="GO" id="GO:0016405">
    <property type="term" value="F:CoA-ligase activity"/>
    <property type="evidence" value="ECO:0007669"/>
    <property type="project" value="TreeGrafter"/>
</dbReference>
<comment type="similarity">
    <text evidence="1">Belongs to the ATP-dependent AMP-binding enzyme family.</text>
</comment>
<protein>
    <submittedName>
        <fullName evidence="4">4-coumarate--CoA ligase</fullName>
    </submittedName>
</protein>
<evidence type="ECO:0000259" key="3">
    <source>
        <dbReference type="Pfam" id="PF13193"/>
    </source>
</evidence>
<feature type="domain" description="AMP-binding enzyme C-terminal" evidence="3">
    <location>
        <begin position="55"/>
        <end position="134"/>
    </location>
</feature>
<accession>A0AAD5RFJ1</accession>
<gene>
    <name evidence="4" type="ORF">MKZ38_001223</name>
</gene>
<dbReference type="Gene3D" id="3.30.300.30">
    <property type="match status" value="1"/>
</dbReference>
<feature type="non-terminal residue" evidence="4">
    <location>
        <position position="156"/>
    </location>
</feature>
<sequence length="156" mass="17103">GYKDNPAATKETITDGGWYRTGDLGYIDDLGFLVMYDRIKDIIKVKGFQVSPVDLEEILARHPLVDEAAVCGVWSESDSSDLPRAYVVLTDKAAEKPKAAASISDFVSGQVSTYKRLTGGVVFVDALPKNTSGKVLRRVLRTEKAKYEKGFVLAKL</sequence>
<dbReference type="Pfam" id="PF13193">
    <property type="entry name" value="AMP-binding_C"/>
    <property type="match status" value="1"/>
</dbReference>
<dbReference type="EMBL" id="JAKWBI020001313">
    <property type="protein sequence ID" value="KAJ2890903.1"/>
    <property type="molecule type" value="Genomic_DNA"/>
</dbReference>
<organism evidence="4 5">
    <name type="scientific">Zalerion maritima</name>
    <dbReference type="NCBI Taxonomy" id="339359"/>
    <lineage>
        <taxon>Eukaryota</taxon>
        <taxon>Fungi</taxon>
        <taxon>Dikarya</taxon>
        <taxon>Ascomycota</taxon>
        <taxon>Pezizomycotina</taxon>
        <taxon>Sordariomycetes</taxon>
        <taxon>Lulworthiomycetidae</taxon>
        <taxon>Lulworthiales</taxon>
        <taxon>Lulworthiaceae</taxon>
        <taxon>Zalerion</taxon>
    </lineage>
</organism>
<dbReference type="InterPro" id="IPR045851">
    <property type="entry name" value="AMP-bd_C_sf"/>
</dbReference>